<gene>
    <name evidence="5" type="ORF">PBAH0796_LOCUS23532</name>
</gene>
<dbReference type="Gene3D" id="3.20.20.80">
    <property type="entry name" value="Glycosidases"/>
    <property type="match status" value="1"/>
</dbReference>
<accession>A0A7S0FSV7</accession>
<dbReference type="AlphaFoldDB" id="A0A7S0FSV7"/>
<feature type="chain" id="PRO_5031327055" description="X8 domain-containing protein" evidence="3">
    <location>
        <begin position="23"/>
        <end position="689"/>
    </location>
</feature>
<evidence type="ECO:0000259" key="4">
    <source>
        <dbReference type="SMART" id="SM00768"/>
    </source>
</evidence>
<evidence type="ECO:0000256" key="1">
    <source>
        <dbReference type="ARBA" id="ARBA00022729"/>
    </source>
</evidence>
<evidence type="ECO:0000256" key="3">
    <source>
        <dbReference type="SAM" id="SignalP"/>
    </source>
</evidence>
<protein>
    <recommendedName>
        <fullName evidence="4">X8 domain-containing protein</fullName>
    </recommendedName>
</protein>
<dbReference type="InterPro" id="IPR017853">
    <property type="entry name" value="GH"/>
</dbReference>
<dbReference type="SUPFAM" id="SSF51445">
    <property type="entry name" value="(Trans)glycosidases"/>
    <property type="match status" value="1"/>
</dbReference>
<evidence type="ECO:0000256" key="2">
    <source>
        <dbReference type="SAM" id="MobiDB-lite"/>
    </source>
</evidence>
<reference evidence="5" key="1">
    <citation type="submission" date="2021-01" db="EMBL/GenBank/DDBJ databases">
        <authorList>
            <person name="Corre E."/>
            <person name="Pelletier E."/>
            <person name="Niang G."/>
            <person name="Scheremetjew M."/>
            <person name="Finn R."/>
            <person name="Kale V."/>
            <person name="Holt S."/>
            <person name="Cochrane G."/>
            <person name="Meng A."/>
            <person name="Brown T."/>
            <person name="Cohen L."/>
        </authorList>
    </citation>
    <scope>NUCLEOTIDE SEQUENCE</scope>
    <source>
        <strain evidence="5">Pbaha01</strain>
    </source>
</reference>
<dbReference type="InterPro" id="IPR012946">
    <property type="entry name" value="X8"/>
</dbReference>
<keyword evidence="1 3" id="KW-0732">Signal</keyword>
<feature type="domain" description="X8" evidence="4">
    <location>
        <begin position="482"/>
        <end position="575"/>
    </location>
</feature>
<dbReference type="SMART" id="SM00768">
    <property type="entry name" value="X8"/>
    <property type="match status" value="1"/>
</dbReference>
<feature type="region of interest" description="Disordered" evidence="2">
    <location>
        <begin position="629"/>
        <end position="663"/>
    </location>
</feature>
<dbReference type="EMBL" id="HBEG01038588">
    <property type="protein sequence ID" value="CAD8377892.1"/>
    <property type="molecule type" value="Transcribed_RNA"/>
</dbReference>
<proteinExistence type="predicted"/>
<organism evidence="5">
    <name type="scientific">Pyrodinium bahamense</name>
    <dbReference type="NCBI Taxonomy" id="73915"/>
    <lineage>
        <taxon>Eukaryota</taxon>
        <taxon>Sar</taxon>
        <taxon>Alveolata</taxon>
        <taxon>Dinophyceae</taxon>
        <taxon>Gonyaulacales</taxon>
        <taxon>Pyrocystaceae</taxon>
        <taxon>Pyrodinium</taxon>
    </lineage>
</organism>
<feature type="signal peptide" evidence="3">
    <location>
        <begin position="1"/>
        <end position="22"/>
    </location>
</feature>
<sequence>MPSLAALLQVGLIGLATGSASATALILGVSYGPVPLKNQDGASALPQDDWMSEQAVPMWGRAGRGDLRIIRQLGANAVRLYGNNPTNSHVNFLDEAWSLGLRILPGMSDHPYYQQVPGSCQQSTDYDCFSQIKPMYAQNLERGFLTVNRTYHPALEVMNIINEPDLKMPSDATSGGTEGLIKMCRSIISAFDAMLDAEQDLQVTGPLINFTATFSYAICSSCERFAGNPALGQMAQLEDAMNNPEKYGYRPRNDIAAAYRARWTHSFNTQNPATDLQHQFLDGYVSTFPATPVYIGEYHRVGANQTEDLSIILDIASRNSLFLGISFFQYQVAYWKSGSEMEFGMFGLTDQVIEPMPYFGTTYDIYCLDPVVDKASGAPMPNAVAAVYGGPGVGDAATLCAANPWGVPLDHTGFAQIAHQNSVPQMARFVRRIVEHLGATVADENGLDEFAKGFIGTESSSFAPMMALLGERPWWTQFDPEAKCLADRTADPVTIGNAIGWACSQAKTFSCDSIPEFCKRSTYTTADYVFSRFYEELAVSAGTNNPLQSCSFSDSALLAGALLSSRWTGALECAAGGAADKLSWTSVTRTTTGADHAATSTAQLRGTTTTDVARTTTTNVDATTATVRHDDKPVTTTTSVMPHHDDKPGTSAAATEPPHDASSQGAVSASWALLCGGLLLLFLRPLPGA</sequence>
<name>A0A7S0FSV7_9DINO</name>
<evidence type="ECO:0000313" key="5">
    <source>
        <dbReference type="EMBL" id="CAD8377892.1"/>
    </source>
</evidence>